<protein>
    <submittedName>
        <fullName evidence="2">Nonstructural protein NSP1.pep1</fullName>
    </submittedName>
</protein>
<sequence length="95" mass="10714">MGSRQSSLQSQTHRTDINSHHSNIYLQGTSTATFQTQHIIVTVGAALLALLLASLIFSLICNCYLLSRLRHESQRISRTREIQERFDSNLSKSLV</sequence>
<proteinExistence type="predicted"/>
<keyword evidence="1" id="KW-1133">Transmembrane helix</keyword>
<organism evidence="2">
    <name type="scientific">Porcine rotavirus B</name>
    <dbReference type="NCBI Taxonomy" id="449582"/>
    <lineage>
        <taxon>Viruses</taxon>
        <taxon>Riboviria</taxon>
        <taxon>Orthornavirae</taxon>
        <taxon>Duplornaviricota</taxon>
        <taxon>Resentoviricetes</taxon>
        <taxon>Reovirales</taxon>
        <taxon>Sedoreoviridae</taxon>
        <taxon>Rotavirus</taxon>
        <taxon>Rotavirus betagastroenteritidis</taxon>
        <taxon>Rotavirus B</taxon>
    </lineage>
</organism>
<accession>G3XHM9</accession>
<feature type="transmembrane region" description="Helical" evidence="1">
    <location>
        <begin position="39"/>
        <end position="65"/>
    </location>
</feature>
<evidence type="ECO:0000256" key="1">
    <source>
        <dbReference type="SAM" id="Phobius"/>
    </source>
</evidence>
<keyword evidence="1" id="KW-0812">Transmembrane</keyword>
<keyword evidence="1" id="KW-0472">Membrane</keyword>
<name>G3XHM9_9REOV</name>
<reference evidence="2" key="1">
    <citation type="journal article" date="2011" name="J. Gen. Virol.">
        <title>Genetic divergence and classification of non-structural protein 1 among porcine rotaviruses of species B.</title>
        <authorList>
            <person name="Suzuki T."/>
            <person name="Kuga K."/>
            <person name="Miyazaki A."/>
            <person name="Tsunemitsu H."/>
        </authorList>
    </citation>
    <scope>NUCLEOTIDE SEQUENCE</scope>
    <source>
        <strain evidence="2">PB-93-I5</strain>
    </source>
</reference>
<dbReference type="EMBL" id="AB646363">
    <property type="protein sequence ID" value="BAL04381.1"/>
    <property type="molecule type" value="Genomic_RNA"/>
</dbReference>
<evidence type="ECO:0000313" key="2">
    <source>
        <dbReference type="EMBL" id="BAL04381.1"/>
    </source>
</evidence>